<feature type="repeat" description="WD" evidence="3">
    <location>
        <begin position="229"/>
        <end position="260"/>
    </location>
</feature>
<dbReference type="OrthoDB" id="235631at2"/>
<dbReference type="InterPro" id="IPR013783">
    <property type="entry name" value="Ig-like_fold"/>
</dbReference>
<dbReference type="Pfam" id="PF00656">
    <property type="entry name" value="Peptidase_C14"/>
    <property type="match status" value="1"/>
</dbReference>
<evidence type="ECO:0000256" key="2">
    <source>
        <dbReference type="ARBA" id="ARBA00022737"/>
    </source>
</evidence>
<dbReference type="GO" id="GO:0004197">
    <property type="term" value="F:cysteine-type endopeptidase activity"/>
    <property type="evidence" value="ECO:0007669"/>
    <property type="project" value="InterPro"/>
</dbReference>
<proteinExistence type="predicted"/>
<dbReference type="KEGG" id="saci:Sinac_0055"/>
<feature type="region of interest" description="Disordered" evidence="4">
    <location>
        <begin position="966"/>
        <end position="987"/>
    </location>
</feature>
<dbReference type="EMBL" id="CP003364">
    <property type="protein sequence ID" value="AGA24517.1"/>
    <property type="molecule type" value="Genomic_DNA"/>
</dbReference>
<dbReference type="Proteomes" id="UP000010798">
    <property type="component" value="Chromosome"/>
</dbReference>
<evidence type="ECO:0000259" key="5">
    <source>
        <dbReference type="Pfam" id="PF00656"/>
    </source>
</evidence>
<feature type="repeat" description="WD" evidence="3">
    <location>
        <begin position="48"/>
        <end position="89"/>
    </location>
</feature>
<dbReference type="CDD" id="cd00200">
    <property type="entry name" value="WD40"/>
    <property type="match status" value="1"/>
</dbReference>
<evidence type="ECO:0000313" key="7">
    <source>
        <dbReference type="Proteomes" id="UP000010798"/>
    </source>
</evidence>
<dbReference type="InterPro" id="IPR015943">
    <property type="entry name" value="WD40/YVTN_repeat-like_dom_sf"/>
</dbReference>
<dbReference type="SUPFAM" id="SSF52129">
    <property type="entry name" value="Caspase-like"/>
    <property type="match status" value="1"/>
</dbReference>
<dbReference type="InterPro" id="IPR001680">
    <property type="entry name" value="WD40_rpt"/>
</dbReference>
<evidence type="ECO:0000256" key="1">
    <source>
        <dbReference type="ARBA" id="ARBA00022574"/>
    </source>
</evidence>
<dbReference type="SMART" id="SM00320">
    <property type="entry name" value="WD40"/>
    <property type="match status" value="7"/>
</dbReference>
<dbReference type="PRINTS" id="PR00320">
    <property type="entry name" value="GPROTEINBRPT"/>
</dbReference>
<keyword evidence="7" id="KW-1185">Reference proteome</keyword>
<feature type="compositionally biased region" description="Polar residues" evidence="4">
    <location>
        <begin position="966"/>
        <end position="980"/>
    </location>
</feature>
<dbReference type="HOGENOM" id="CLU_009283_0_0_0"/>
<dbReference type="PANTHER" id="PTHR19848:SF8">
    <property type="entry name" value="F-BOX AND WD REPEAT DOMAIN CONTAINING 7"/>
    <property type="match status" value="1"/>
</dbReference>
<dbReference type="SUPFAM" id="SSF50998">
    <property type="entry name" value="Quinoprotein alcohol dehydrogenase-like"/>
    <property type="match status" value="1"/>
</dbReference>
<dbReference type="AlphaFoldDB" id="L0D5I5"/>
<gene>
    <name evidence="6" type="ordered locus">Sinac_0055</name>
</gene>
<dbReference type="Gene3D" id="2.60.40.10">
    <property type="entry name" value="Immunoglobulins"/>
    <property type="match status" value="1"/>
</dbReference>
<dbReference type="InterPro" id="IPR011047">
    <property type="entry name" value="Quinoprotein_ADH-like_sf"/>
</dbReference>
<dbReference type="eggNOG" id="COG2319">
    <property type="taxonomic scope" value="Bacteria"/>
</dbReference>
<dbReference type="PROSITE" id="PS50082">
    <property type="entry name" value="WD_REPEATS_2"/>
    <property type="match status" value="5"/>
</dbReference>
<dbReference type="InterPro" id="IPR011044">
    <property type="entry name" value="Quino_amine_DH_bsu"/>
</dbReference>
<dbReference type="Gene3D" id="2.130.10.10">
    <property type="entry name" value="YVTN repeat-like/Quinoprotein amine dehydrogenase"/>
    <property type="match status" value="3"/>
</dbReference>
<dbReference type="RefSeq" id="WP_015243702.1">
    <property type="nucleotide sequence ID" value="NC_019892.1"/>
</dbReference>
<sequence>MRHQRALIAIFLIPFAAQGSEPLPRSQSARYHREIQGLPQEPMVVLDAGGHTGKVRRVLFTPDGSRLITVSEDKTARIWDTASGESLRVLRPPIGMGPEGMLYAAALSPDGQTLAVGGYGKLGGSRVPIHLFSLASGRIEQTLLEHTGEILSLAFSRDGNFLASSSGDATAGVWDLRGEGRPKMRVLRGHTQEVFGVAFSPDGSRLATVSADKTGRVWSAATGQVLAVLQGHRDIVHCLAWRPDGQVIATGGFDQTVRYWAPDGRSYAGLSGLGAKITSLAYSADSRRMLITRGFESNVCSLVDTTTGHEIQQFRGHDDTVMHGTFAPQGTIVATAGGHNQQIYLWRTDDASVIHNLVGKGTSLWGGGWSPDGTVIGWGTDWKGGNILSATLPLDRSFSLVDLAFSTPPDGSFVRARLSQGERSLKLTTPSTAKVLRDGAQIAEVESSTDTELIRCMTLLPDGRMAMGASYGLYLFPDYGGKPKDDERKPGELSGHSGAIWSLSPSPDARYLLSSSDDQTLRIWDLRRAPDHAGEEQAALVLSLFFAGENWVAWTPEGYYAASAGGENLMGWHLNQGPDAAANFYPASQFRKKFFRPDVIKLLRTAGSTARAVELADEAKGRASTKAVVVAKVLPPEVEIASPRTGAALESQKLEVKAIAKGRGPQPVTSLRLFLDGRPYHGQAGLKTIDPPRTGAVKESWEIELEPGPHKIAVQASSEASQSLSEAVEVTVAATERESVELPNLYVLAVGVSAYPGDLRLNYAAKDAEAIERSFRQASNPLFRKIEARLLTDDKATRTEISRGLSWLKQQMTQKDIGIVFFSGHGQKDNEGSLYFLPVDVDTDDLLTTAVPDAVIKKALAGMPGRIIALLDACHAGAIGGDRRKGGGTLTDELVRDLVTDDYGVVVMASSMGREFSLENNAKRQGSFTVALTEGLEGKADTNKDGVVYLNELDAYITDRVKELTKGQQHPVTAKPTSIRSFPLAKP</sequence>
<dbReference type="Gene3D" id="3.40.50.1460">
    <property type="match status" value="1"/>
</dbReference>
<protein>
    <submittedName>
        <fullName evidence="6">WD40 repeat-containing protein</fullName>
    </submittedName>
</protein>
<feature type="repeat" description="WD" evidence="3">
    <location>
        <begin position="493"/>
        <end position="527"/>
    </location>
</feature>
<evidence type="ECO:0000256" key="3">
    <source>
        <dbReference type="PROSITE-ProRule" id="PRU00221"/>
    </source>
</evidence>
<dbReference type="PROSITE" id="PS50294">
    <property type="entry name" value="WD_REPEATS_REGION"/>
    <property type="match status" value="5"/>
</dbReference>
<dbReference type="Pfam" id="PF00400">
    <property type="entry name" value="WD40"/>
    <property type="match status" value="6"/>
</dbReference>
<dbReference type="InterPro" id="IPR019775">
    <property type="entry name" value="WD40_repeat_CS"/>
</dbReference>
<dbReference type="PROSITE" id="PS00678">
    <property type="entry name" value="WD_REPEATS_1"/>
    <property type="match status" value="3"/>
</dbReference>
<dbReference type="STRING" id="886293.Sinac_0055"/>
<dbReference type="SUPFAM" id="SSF50969">
    <property type="entry name" value="YVTN repeat-like/Quinoprotein amine dehydrogenase"/>
    <property type="match status" value="1"/>
</dbReference>
<keyword evidence="2" id="KW-0677">Repeat</keyword>
<evidence type="ECO:0000313" key="6">
    <source>
        <dbReference type="EMBL" id="AGA24517.1"/>
    </source>
</evidence>
<name>L0D5I5_SINAD</name>
<dbReference type="GO" id="GO:0006508">
    <property type="term" value="P:proteolysis"/>
    <property type="evidence" value="ECO:0007669"/>
    <property type="project" value="InterPro"/>
</dbReference>
<accession>L0D5I5</accession>
<organism evidence="6 7">
    <name type="scientific">Singulisphaera acidiphila (strain ATCC BAA-1392 / DSM 18658 / VKM B-2454 / MOB10)</name>
    <dbReference type="NCBI Taxonomy" id="886293"/>
    <lineage>
        <taxon>Bacteria</taxon>
        <taxon>Pseudomonadati</taxon>
        <taxon>Planctomycetota</taxon>
        <taxon>Planctomycetia</taxon>
        <taxon>Isosphaerales</taxon>
        <taxon>Isosphaeraceae</taxon>
        <taxon>Singulisphaera</taxon>
    </lineage>
</organism>
<evidence type="ECO:0000256" key="4">
    <source>
        <dbReference type="SAM" id="MobiDB-lite"/>
    </source>
</evidence>
<feature type="domain" description="Peptidase C14 caspase" evidence="5">
    <location>
        <begin position="747"/>
        <end position="975"/>
    </location>
</feature>
<dbReference type="PANTHER" id="PTHR19848">
    <property type="entry name" value="WD40 REPEAT PROTEIN"/>
    <property type="match status" value="1"/>
</dbReference>
<dbReference type="InterPro" id="IPR029030">
    <property type="entry name" value="Caspase-like_dom_sf"/>
</dbReference>
<dbReference type="InterPro" id="IPR011600">
    <property type="entry name" value="Pept_C14_caspase"/>
</dbReference>
<dbReference type="InterPro" id="IPR020472">
    <property type="entry name" value="WD40_PAC1"/>
</dbReference>
<feature type="repeat" description="WD" evidence="3">
    <location>
        <begin position="187"/>
        <end position="228"/>
    </location>
</feature>
<dbReference type="eggNOG" id="COG4249">
    <property type="taxonomic scope" value="Bacteria"/>
</dbReference>
<keyword evidence="1 3" id="KW-0853">WD repeat</keyword>
<reference evidence="6 7" key="1">
    <citation type="submission" date="2012-02" db="EMBL/GenBank/DDBJ databases">
        <title>Complete sequence of chromosome of Singulisphaera acidiphila DSM 18658.</title>
        <authorList>
            <consortium name="US DOE Joint Genome Institute (JGI-PGF)"/>
            <person name="Lucas S."/>
            <person name="Copeland A."/>
            <person name="Lapidus A."/>
            <person name="Glavina del Rio T."/>
            <person name="Dalin E."/>
            <person name="Tice H."/>
            <person name="Bruce D."/>
            <person name="Goodwin L."/>
            <person name="Pitluck S."/>
            <person name="Peters L."/>
            <person name="Ovchinnikova G."/>
            <person name="Chertkov O."/>
            <person name="Kyrpides N."/>
            <person name="Mavromatis K."/>
            <person name="Ivanova N."/>
            <person name="Brettin T."/>
            <person name="Detter J.C."/>
            <person name="Han C."/>
            <person name="Larimer F."/>
            <person name="Land M."/>
            <person name="Hauser L."/>
            <person name="Markowitz V."/>
            <person name="Cheng J.-F."/>
            <person name="Hugenholtz P."/>
            <person name="Woyke T."/>
            <person name="Wu D."/>
            <person name="Tindall B."/>
            <person name="Pomrenke H."/>
            <person name="Brambilla E."/>
            <person name="Klenk H.-P."/>
            <person name="Eisen J.A."/>
        </authorList>
    </citation>
    <scope>NUCLEOTIDE SEQUENCE [LARGE SCALE GENOMIC DNA]</scope>
    <source>
        <strain evidence="7">ATCC BAA-1392 / DSM 18658 / VKM B-2454 / MOB10</strain>
    </source>
</reference>
<feature type="repeat" description="WD" evidence="3">
    <location>
        <begin position="143"/>
        <end position="177"/>
    </location>
</feature>